<dbReference type="RefSeq" id="WP_135703942.1">
    <property type="nucleotide sequence ID" value="NZ_CP038634.1"/>
</dbReference>
<dbReference type="Gene3D" id="3.30.1330.40">
    <property type="entry name" value="RutC-like"/>
    <property type="match status" value="1"/>
</dbReference>
<organism evidence="2 3">
    <name type="scientific">Cupriavidus oxalaticus</name>
    <dbReference type="NCBI Taxonomy" id="96344"/>
    <lineage>
        <taxon>Bacteria</taxon>
        <taxon>Pseudomonadati</taxon>
        <taxon>Pseudomonadota</taxon>
        <taxon>Betaproteobacteria</taxon>
        <taxon>Burkholderiales</taxon>
        <taxon>Burkholderiaceae</taxon>
        <taxon>Cupriavidus</taxon>
    </lineage>
</organism>
<dbReference type="InterPro" id="IPR035959">
    <property type="entry name" value="RutC-like_sf"/>
</dbReference>
<evidence type="ECO:0000313" key="2">
    <source>
        <dbReference type="EMBL" id="QBY51586.1"/>
    </source>
</evidence>
<gene>
    <name evidence="2" type="ORF">E0W60_01165</name>
</gene>
<dbReference type="InterPro" id="IPR013813">
    <property type="entry name" value="Endoribo_LPSP/chorism_mut-like"/>
</dbReference>
<accession>A0A4P7L7C7</accession>
<dbReference type="CDD" id="cd02199">
    <property type="entry name" value="YjgF_YER057c_UK114_like_1"/>
    <property type="match status" value="1"/>
</dbReference>
<proteinExistence type="predicted"/>
<dbReference type="Pfam" id="PF14588">
    <property type="entry name" value="YjgF_endoribonc"/>
    <property type="match status" value="1"/>
</dbReference>
<dbReference type="PANTHER" id="PTHR43760">
    <property type="entry name" value="ENDORIBONUCLEASE-RELATED"/>
    <property type="match status" value="1"/>
</dbReference>
<feature type="domain" description="Endoribonuclease L-PSP/chorismate mutase-like" evidence="1">
    <location>
        <begin position="5"/>
        <end position="150"/>
    </location>
</feature>
<protein>
    <submittedName>
        <fullName evidence="2">RidA family protein</fullName>
    </submittedName>
</protein>
<evidence type="ECO:0000259" key="1">
    <source>
        <dbReference type="Pfam" id="PF14588"/>
    </source>
</evidence>
<dbReference type="EMBL" id="CP038634">
    <property type="protein sequence ID" value="QBY51586.1"/>
    <property type="molecule type" value="Genomic_DNA"/>
</dbReference>
<dbReference type="PANTHER" id="PTHR43760:SF1">
    <property type="entry name" value="ENDORIBONUCLEASE L-PSP_CHORISMATE MUTASE-LIKE DOMAIN-CONTAINING PROTEIN"/>
    <property type="match status" value="1"/>
</dbReference>
<reference evidence="2 3" key="1">
    <citation type="submission" date="2019-03" db="EMBL/GenBank/DDBJ databases">
        <title>Efficiently degradation of phenoxyalkanoic acid herbicides by Cupriavidus oxalaticus strain X32.</title>
        <authorList>
            <person name="Sheng X."/>
        </authorList>
    </citation>
    <scope>NUCLEOTIDE SEQUENCE [LARGE SCALE GENOMIC DNA]</scope>
    <source>
        <strain evidence="2 3">X32</strain>
    </source>
</reference>
<dbReference type="AlphaFoldDB" id="A0A4P7L7C7"/>
<name>A0A4P7L7C7_9BURK</name>
<dbReference type="OrthoDB" id="8587942at2"/>
<dbReference type="KEGG" id="cox:E0W60_01165"/>
<evidence type="ECO:0000313" key="3">
    <source>
        <dbReference type="Proteomes" id="UP000295294"/>
    </source>
</evidence>
<dbReference type="SUPFAM" id="SSF55298">
    <property type="entry name" value="YjgF-like"/>
    <property type="match status" value="1"/>
</dbReference>
<dbReference type="Proteomes" id="UP000295294">
    <property type="component" value="Chromosome 1"/>
</dbReference>
<sequence>MSVHERLSARGLALPRPPQPLGSYTAVSQAGDLLFISGQLPLQDGKVAWQGQVGKDLTVGQGKLAAELAALNVLAQIDDCLGGFERLDHIVRVDGHIASAPGWFDQPAVLDGASDLFRDVLGDKAGHARTISAHFQQPANAAVILVVIAQLKPA</sequence>